<dbReference type="InterPro" id="IPR039422">
    <property type="entry name" value="MarR/SlyA-like"/>
</dbReference>
<feature type="domain" description="HTH marR-type" evidence="4">
    <location>
        <begin position="5"/>
        <end position="139"/>
    </location>
</feature>
<dbReference type="SUPFAM" id="SSF46785">
    <property type="entry name" value="Winged helix' DNA-binding domain"/>
    <property type="match status" value="1"/>
</dbReference>
<gene>
    <name evidence="5" type="ORF">D1781_12440</name>
</gene>
<evidence type="ECO:0000259" key="4">
    <source>
        <dbReference type="PROSITE" id="PS50995"/>
    </source>
</evidence>
<dbReference type="InterPro" id="IPR023187">
    <property type="entry name" value="Tscrpt_reg_MarR-type_CS"/>
</dbReference>
<dbReference type="PANTHER" id="PTHR33164:SF94">
    <property type="entry name" value="TRANSCRIPTIONAL REGULATORY PROTEIN-RELATED"/>
    <property type="match status" value="1"/>
</dbReference>
<evidence type="ECO:0000256" key="2">
    <source>
        <dbReference type="ARBA" id="ARBA00023125"/>
    </source>
</evidence>
<organism evidence="5 6">
    <name type="scientific">Amnibacterium setariae</name>
    <dbReference type="NCBI Taxonomy" id="2306585"/>
    <lineage>
        <taxon>Bacteria</taxon>
        <taxon>Bacillati</taxon>
        <taxon>Actinomycetota</taxon>
        <taxon>Actinomycetes</taxon>
        <taxon>Micrococcales</taxon>
        <taxon>Microbacteriaceae</taxon>
        <taxon>Amnibacterium</taxon>
    </lineage>
</organism>
<dbReference type="GO" id="GO:0006950">
    <property type="term" value="P:response to stress"/>
    <property type="evidence" value="ECO:0007669"/>
    <property type="project" value="TreeGrafter"/>
</dbReference>
<evidence type="ECO:0000256" key="3">
    <source>
        <dbReference type="ARBA" id="ARBA00023163"/>
    </source>
</evidence>
<name>A0A3A1TXF8_9MICO</name>
<keyword evidence="6" id="KW-1185">Reference proteome</keyword>
<dbReference type="PANTHER" id="PTHR33164">
    <property type="entry name" value="TRANSCRIPTIONAL REGULATOR, MARR FAMILY"/>
    <property type="match status" value="1"/>
</dbReference>
<dbReference type="Pfam" id="PF01047">
    <property type="entry name" value="MarR"/>
    <property type="match status" value="1"/>
</dbReference>
<evidence type="ECO:0000313" key="6">
    <source>
        <dbReference type="Proteomes" id="UP000265742"/>
    </source>
</evidence>
<proteinExistence type="predicted"/>
<dbReference type="RefSeq" id="WP_119482572.1">
    <property type="nucleotide sequence ID" value="NZ_QXTG01000002.1"/>
</dbReference>
<comment type="caution">
    <text evidence="5">The sequence shown here is derived from an EMBL/GenBank/DDBJ whole genome shotgun (WGS) entry which is preliminary data.</text>
</comment>
<dbReference type="Gene3D" id="1.10.10.10">
    <property type="entry name" value="Winged helix-like DNA-binding domain superfamily/Winged helix DNA-binding domain"/>
    <property type="match status" value="1"/>
</dbReference>
<sequence length="151" mass="16154">MASTSADLFDDLVRCETRLYNAADQRLRAAHGLAASQFEFLRYLRGHAEARVADVATNFAAGFGAISKGMDRLERAGWIAREQHPRDRRSSVLVLTAAGSSVLEQAEETFGALLAELVEPAADAADLAATARVLARLRSALEEARVGTPAG</sequence>
<evidence type="ECO:0000256" key="1">
    <source>
        <dbReference type="ARBA" id="ARBA00023015"/>
    </source>
</evidence>
<dbReference type="InterPro" id="IPR036388">
    <property type="entry name" value="WH-like_DNA-bd_sf"/>
</dbReference>
<dbReference type="GO" id="GO:0003677">
    <property type="term" value="F:DNA binding"/>
    <property type="evidence" value="ECO:0007669"/>
    <property type="project" value="UniProtKB-KW"/>
</dbReference>
<dbReference type="SMART" id="SM00347">
    <property type="entry name" value="HTH_MARR"/>
    <property type="match status" value="1"/>
</dbReference>
<dbReference type="PROSITE" id="PS50995">
    <property type="entry name" value="HTH_MARR_2"/>
    <property type="match status" value="1"/>
</dbReference>
<dbReference type="OrthoDB" id="8966183at2"/>
<dbReference type="InterPro" id="IPR000835">
    <property type="entry name" value="HTH_MarR-typ"/>
</dbReference>
<dbReference type="GO" id="GO:0003700">
    <property type="term" value="F:DNA-binding transcription factor activity"/>
    <property type="evidence" value="ECO:0007669"/>
    <property type="project" value="InterPro"/>
</dbReference>
<dbReference type="PROSITE" id="PS01117">
    <property type="entry name" value="HTH_MARR_1"/>
    <property type="match status" value="1"/>
</dbReference>
<dbReference type="AlphaFoldDB" id="A0A3A1TXF8"/>
<accession>A0A3A1TXF8</accession>
<evidence type="ECO:0000313" key="5">
    <source>
        <dbReference type="EMBL" id="RIX28261.1"/>
    </source>
</evidence>
<dbReference type="Proteomes" id="UP000265742">
    <property type="component" value="Unassembled WGS sequence"/>
</dbReference>
<keyword evidence="3" id="KW-0804">Transcription</keyword>
<reference evidence="6" key="1">
    <citation type="submission" date="2018-09" db="EMBL/GenBank/DDBJ databases">
        <authorList>
            <person name="Kim I."/>
        </authorList>
    </citation>
    <scope>NUCLEOTIDE SEQUENCE [LARGE SCALE GENOMIC DNA]</scope>
    <source>
        <strain evidence="6">DD4a</strain>
    </source>
</reference>
<protein>
    <submittedName>
        <fullName evidence="5">MarR family transcriptional regulator</fullName>
    </submittedName>
</protein>
<dbReference type="PRINTS" id="PR00598">
    <property type="entry name" value="HTHMARR"/>
</dbReference>
<keyword evidence="1" id="KW-0805">Transcription regulation</keyword>
<dbReference type="InterPro" id="IPR036390">
    <property type="entry name" value="WH_DNA-bd_sf"/>
</dbReference>
<dbReference type="EMBL" id="QXTG01000002">
    <property type="protein sequence ID" value="RIX28261.1"/>
    <property type="molecule type" value="Genomic_DNA"/>
</dbReference>
<keyword evidence="2" id="KW-0238">DNA-binding</keyword>